<evidence type="ECO:0000313" key="3">
    <source>
        <dbReference type="Proteomes" id="UP001432322"/>
    </source>
</evidence>
<feature type="region of interest" description="Disordered" evidence="1">
    <location>
        <begin position="1"/>
        <end position="54"/>
    </location>
</feature>
<feature type="region of interest" description="Disordered" evidence="1">
    <location>
        <begin position="570"/>
        <end position="719"/>
    </location>
</feature>
<dbReference type="PANTHER" id="PTHR47048">
    <property type="entry name" value="PROTEIN SCAF11"/>
    <property type="match status" value="1"/>
</dbReference>
<keyword evidence="3" id="KW-1185">Reference proteome</keyword>
<feature type="compositionally biased region" description="Acidic residues" evidence="1">
    <location>
        <begin position="294"/>
        <end position="319"/>
    </location>
</feature>
<dbReference type="GO" id="GO:0000245">
    <property type="term" value="P:spliceosomal complex assembly"/>
    <property type="evidence" value="ECO:0007669"/>
    <property type="project" value="TreeGrafter"/>
</dbReference>
<feature type="compositionally biased region" description="Basic and acidic residues" evidence="1">
    <location>
        <begin position="320"/>
        <end position="406"/>
    </location>
</feature>
<dbReference type="AlphaFoldDB" id="A0AAV5V745"/>
<feature type="compositionally biased region" description="Basic and acidic residues" evidence="1">
    <location>
        <begin position="581"/>
        <end position="695"/>
    </location>
</feature>
<organism evidence="2 3">
    <name type="scientific">Pristionchus fissidentatus</name>
    <dbReference type="NCBI Taxonomy" id="1538716"/>
    <lineage>
        <taxon>Eukaryota</taxon>
        <taxon>Metazoa</taxon>
        <taxon>Ecdysozoa</taxon>
        <taxon>Nematoda</taxon>
        <taxon>Chromadorea</taxon>
        <taxon>Rhabditida</taxon>
        <taxon>Rhabditina</taxon>
        <taxon>Diplogasteromorpha</taxon>
        <taxon>Diplogasteroidea</taxon>
        <taxon>Neodiplogasteridae</taxon>
        <taxon>Pristionchus</taxon>
    </lineage>
</organism>
<evidence type="ECO:0000256" key="1">
    <source>
        <dbReference type="SAM" id="MobiDB-lite"/>
    </source>
</evidence>
<dbReference type="EMBL" id="BTSY01000002">
    <property type="protein sequence ID" value="GMT14093.1"/>
    <property type="molecule type" value="Genomic_DNA"/>
</dbReference>
<accession>A0AAV5V745</accession>
<feature type="compositionally biased region" description="Basic and acidic residues" evidence="1">
    <location>
        <begin position="435"/>
        <end position="452"/>
    </location>
</feature>
<feature type="region of interest" description="Disordered" evidence="1">
    <location>
        <begin position="823"/>
        <end position="889"/>
    </location>
</feature>
<feature type="compositionally biased region" description="Basic and acidic residues" evidence="1">
    <location>
        <begin position="230"/>
        <end position="293"/>
    </location>
</feature>
<feature type="compositionally biased region" description="Pro residues" evidence="1">
    <location>
        <begin position="485"/>
        <end position="497"/>
    </location>
</feature>
<dbReference type="Proteomes" id="UP001432322">
    <property type="component" value="Unassembled WGS sequence"/>
</dbReference>
<reference evidence="2" key="1">
    <citation type="submission" date="2023-10" db="EMBL/GenBank/DDBJ databases">
        <title>Genome assembly of Pristionchus species.</title>
        <authorList>
            <person name="Yoshida K."/>
            <person name="Sommer R.J."/>
        </authorList>
    </citation>
    <scope>NUCLEOTIDE SEQUENCE</scope>
    <source>
        <strain evidence="2">RS5133</strain>
    </source>
</reference>
<dbReference type="PANTHER" id="PTHR47048:SF1">
    <property type="entry name" value="PROTEIN SCAF11"/>
    <property type="match status" value="1"/>
</dbReference>
<evidence type="ECO:0000313" key="2">
    <source>
        <dbReference type="EMBL" id="GMT14093.1"/>
    </source>
</evidence>
<name>A0AAV5V745_9BILA</name>
<feature type="compositionally biased region" description="Basic and acidic residues" evidence="1">
    <location>
        <begin position="166"/>
        <end position="222"/>
    </location>
</feature>
<gene>
    <name evidence="2" type="ORF">PFISCL1PPCAC_5390</name>
</gene>
<proteinExistence type="predicted"/>
<dbReference type="GO" id="GO:0003723">
    <property type="term" value="F:RNA binding"/>
    <property type="evidence" value="ECO:0007669"/>
    <property type="project" value="TreeGrafter"/>
</dbReference>
<feature type="compositionally biased region" description="Pro residues" evidence="1">
    <location>
        <begin position="752"/>
        <end position="764"/>
    </location>
</feature>
<sequence length="889" mass="101651">MSQFGFFNVQQPQPAPAQPARPDFGAFQQAPQPVYDVDRRYDDPYARGPSPPRSAYYAAPAPVNGYALAPVQYAPAPYPEPAMVPMMQMAPARARSPPAYYVPAEQPRSYELREPAPYPSSWRPEPQPIDTGRETFFGAYANHDSWRAASARSPRDRGYNTAAFAHPRDYPSDDRRRPFRDERSPPRRDDRGRDRERERPRYEPDRRDERERRTRDDRDRRRERSRSRDRKRDDRKEVKTDKDHRIKTESKEVKGKENGEKKRNEVKKDEHKEEEKHEKEEKKDTKAVESKEEPEPENNEDMEEIEEDEYIEEEEEVIVEEPKKEEKIEEPKKVEKKVEEPKKVEEKKVVEMKESPKSDDRQSRIRSPSVEKKKSLEKKRIPLLERKKSPVVERKKSPVVEKKKDDSGFKILANATFDEIHLPGRPLYGRPQGRPFERPPRDNDHHPREHHPSSSHSGSSSWAEQWKAKVMITKTAVHGPGGAPTGPPAPVPPVLAAPAPPARDLYATRHAVPIDERSYPPAAQSMRPLEYAVPVAVMRPSEYGAPVASMRAPEYVVPVAAARPVEYAYGAAPAPAYGAPRRLEPRMDAPRLEPPRLESHRGPPIEQQRLDWMQRRDERDPYDRRLPDESRGRSPPRREYDAREREYYEERYRSERPDDRARYDDRVRDAYEKPLMSDRDRRPPTGRDRSPDRVQHQKRPRAPSPVPPPAEIDASHLVEPLEDDGWDAVARLIGSAKVVVEKKAKTPLLANAPPPMPVAAAPPPQERRKPMLARPVDVLPRPIDPTPTAGGFFAPSLPSIRSKIAFNDSVPYYKKRVEEDVHKGGFFAPPTESRAPSGYASPPAPAPPRAAPDAYGRAMSYEDLASTNGAAAYRSGPAPGWERERRGGY</sequence>
<feature type="region of interest" description="Disordered" evidence="1">
    <location>
        <begin position="748"/>
        <end position="768"/>
    </location>
</feature>
<feature type="compositionally biased region" description="Basic and acidic residues" evidence="1">
    <location>
        <begin position="36"/>
        <end position="45"/>
    </location>
</feature>
<protein>
    <submittedName>
        <fullName evidence="2">Uncharacterized protein</fullName>
    </submittedName>
</protein>
<feature type="region of interest" description="Disordered" evidence="1">
    <location>
        <begin position="420"/>
        <end position="497"/>
    </location>
</feature>
<feature type="compositionally biased region" description="Low complexity" evidence="1">
    <location>
        <begin position="570"/>
        <end position="580"/>
    </location>
</feature>
<feature type="region of interest" description="Disordered" evidence="1">
    <location>
        <begin position="111"/>
        <end position="406"/>
    </location>
</feature>
<comment type="caution">
    <text evidence="2">The sequence shown here is derived from an EMBL/GenBank/DDBJ whole genome shotgun (WGS) entry which is preliminary data.</text>
</comment>